<evidence type="ECO:0000256" key="5">
    <source>
        <dbReference type="ARBA" id="ARBA00023239"/>
    </source>
</evidence>
<dbReference type="PANTHER" id="PTHR43277">
    <property type="entry name" value="ARGININE DECARBOXYLASE"/>
    <property type="match status" value="1"/>
</dbReference>
<dbReference type="InterPro" id="IPR015424">
    <property type="entry name" value="PyrdxlP-dep_Trfase"/>
</dbReference>
<name>A0A9D1Q912_9GAMM</name>
<keyword evidence="3" id="KW-0210">Decarboxylase</keyword>
<proteinExistence type="inferred from homology"/>
<dbReference type="SUPFAM" id="SSF55904">
    <property type="entry name" value="Ornithine decarboxylase C-terminal domain"/>
    <property type="match status" value="1"/>
</dbReference>
<evidence type="ECO:0000256" key="3">
    <source>
        <dbReference type="ARBA" id="ARBA00022793"/>
    </source>
</evidence>
<comment type="caution">
    <text evidence="7">The sequence shown here is derived from an EMBL/GenBank/DDBJ whole genome shotgun (WGS) entry which is preliminary data.</text>
</comment>
<dbReference type="GO" id="GO:0016831">
    <property type="term" value="F:carboxy-lyase activity"/>
    <property type="evidence" value="ECO:0007669"/>
    <property type="project" value="UniProtKB-KW"/>
</dbReference>
<keyword evidence="5" id="KW-0456">Lyase</keyword>
<protein>
    <submittedName>
        <fullName evidence="7">Aminotransferase class I/II-fold pyridoxal phosphate-dependent enzyme</fullName>
    </submittedName>
</protein>
<organism evidence="7 8">
    <name type="scientific">Candidatus Ignatzschineria merdigallinarum</name>
    <dbReference type="NCBI Taxonomy" id="2838621"/>
    <lineage>
        <taxon>Bacteria</taxon>
        <taxon>Pseudomonadati</taxon>
        <taxon>Pseudomonadota</taxon>
        <taxon>Gammaproteobacteria</taxon>
        <taxon>Cardiobacteriales</taxon>
        <taxon>Ignatzschineriaceae</taxon>
        <taxon>Ignatzschineria</taxon>
    </lineage>
</organism>
<dbReference type="InterPro" id="IPR015421">
    <property type="entry name" value="PyrdxlP-dep_Trfase_major"/>
</dbReference>
<dbReference type="SUPFAM" id="SSF53383">
    <property type="entry name" value="PLP-dependent transferases"/>
    <property type="match status" value="1"/>
</dbReference>
<evidence type="ECO:0000256" key="2">
    <source>
        <dbReference type="ARBA" id="ARBA00010671"/>
    </source>
</evidence>
<dbReference type="Gene3D" id="3.90.105.10">
    <property type="entry name" value="Molybdopterin biosynthesis moea protein, domain 2"/>
    <property type="match status" value="1"/>
</dbReference>
<dbReference type="Proteomes" id="UP000823934">
    <property type="component" value="Unassembled WGS sequence"/>
</dbReference>
<dbReference type="Pfam" id="PF01276">
    <property type="entry name" value="OKR_DC_1"/>
    <property type="match status" value="1"/>
</dbReference>
<accession>A0A9D1Q912</accession>
<dbReference type="Pfam" id="PF03711">
    <property type="entry name" value="OKR_DC_1_C"/>
    <property type="match status" value="1"/>
</dbReference>
<dbReference type="GO" id="GO:0008483">
    <property type="term" value="F:transaminase activity"/>
    <property type="evidence" value="ECO:0007669"/>
    <property type="project" value="UniProtKB-KW"/>
</dbReference>
<gene>
    <name evidence="7" type="ORF">H9889_10115</name>
</gene>
<keyword evidence="7" id="KW-0808">Transferase</keyword>
<keyword evidence="7" id="KW-0032">Aminotransferase</keyword>
<dbReference type="CDD" id="cd00615">
    <property type="entry name" value="Orn_deC_like"/>
    <property type="match status" value="1"/>
</dbReference>
<reference evidence="7" key="2">
    <citation type="submission" date="2021-04" db="EMBL/GenBank/DDBJ databases">
        <authorList>
            <person name="Gilroy R."/>
        </authorList>
    </citation>
    <scope>NUCLEOTIDE SEQUENCE</scope>
    <source>
        <strain evidence="7">CHK160-9182</strain>
    </source>
</reference>
<dbReference type="InterPro" id="IPR000310">
    <property type="entry name" value="Orn/Lys/Arg_deCO2ase_major_dom"/>
</dbReference>
<reference evidence="7" key="1">
    <citation type="journal article" date="2021" name="PeerJ">
        <title>Extensive microbial diversity within the chicken gut microbiome revealed by metagenomics and culture.</title>
        <authorList>
            <person name="Gilroy R."/>
            <person name="Ravi A."/>
            <person name="Getino M."/>
            <person name="Pursley I."/>
            <person name="Horton D.L."/>
            <person name="Alikhan N.F."/>
            <person name="Baker D."/>
            <person name="Gharbi K."/>
            <person name="Hall N."/>
            <person name="Watson M."/>
            <person name="Adriaenssens E.M."/>
            <person name="Foster-Nyarko E."/>
            <person name="Jarju S."/>
            <person name="Secka A."/>
            <person name="Antonio M."/>
            <person name="Oren A."/>
            <person name="Chaudhuri R.R."/>
            <person name="La Ragione R."/>
            <person name="Hildebrand F."/>
            <person name="Pallen M.J."/>
        </authorList>
    </citation>
    <scope>NUCLEOTIDE SEQUENCE</scope>
    <source>
        <strain evidence="7">CHK160-9182</strain>
    </source>
</reference>
<dbReference type="AlphaFoldDB" id="A0A9D1Q912"/>
<dbReference type="PANTHER" id="PTHR43277:SF4">
    <property type="entry name" value="ARGININE DECARBOXYLASE"/>
    <property type="match status" value="1"/>
</dbReference>
<comment type="similarity">
    <text evidence="2">Belongs to the Orn/Lys/Arg decarboxylase class-I family.</text>
</comment>
<comment type="cofactor">
    <cofactor evidence="1">
        <name>pyridoxal 5'-phosphate</name>
        <dbReference type="ChEBI" id="CHEBI:597326"/>
    </cofactor>
</comment>
<dbReference type="InterPro" id="IPR052357">
    <property type="entry name" value="Orn_Lys_Arg_decarboxylase-I"/>
</dbReference>
<dbReference type="InterPro" id="IPR008286">
    <property type="entry name" value="Prn/Lys/Arg_de-COase_C"/>
</dbReference>
<dbReference type="PROSITE" id="PS00703">
    <property type="entry name" value="OKR_DC_1"/>
    <property type="match status" value="1"/>
</dbReference>
<evidence type="ECO:0000256" key="1">
    <source>
        <dbReference type="ARBA" id="ARBA00001933"/>
    </source>
</evidence>
<feature type="domain" description="Orn/Lys/Arg decarboxylases family 1 pyridoxal-P attachment site" evidence="6">
    <location>
        <begin position="345"/>
        <end position="359"/>
    </location>
</feature>
<dbReference type="InterPro" id="IPR036633">
    <property type="entry name" value="Prn/Lys/Arg_de-COase_C_sf"/>
</dbReference>
<evidence type="ECO:0000256" key="4">
    <source>
        <dbReference type="ARBA" id="ARBA00022898"/>
    </source>
</evidence>
<dbReference type="EMBL" id="DXHP01000217">
    <property type="protein sequence ID" value="HIW07661.1"/>
    <property type="molecule type" value="Genomic_DNA"/>
</dbReference>
<evidence type="ECO:0000313" key="8">
    <source>
        <dbReference type="Proteomes" id="UP000823934"/>
    </source>
</evidence>
<keyword evidence="4" id="KW-0663">Pyridoxal phosphate</keyword>
<dbReference type="Gene3D" id="3.40.640.10">
    <property type="entry name" value="Type I PLP-dependent aspartate aminotransferase-like (Major domain)"/>
    <property type="match status" value="1"/>
</dbReference>
<evidence type="ECO:0000259" key="6">
    <source>
        <dbReference type="PROSITE" id="PS00703"/>
    </source>
</evidence>
<evidence type="ECO:0000313" key="7">
    <source>
        <dbReference type="EMBL" id="HIW07661.1"/>
    </source>
</evidence>
<sequence>MSSLCTVLIVSKEGKSTIKNQMLVAAPLMVAFENCSFEQFPEYILDPNIHAVIFVGHLLNKSHIKDLVPIVEGDWRLELDAYWWHKADKPNPVPARITDCPLASYSPAQLLEKVCQDLVKRASTPFFSALREYVQTQPDSWHTPGHSNGNSLRYSAWGTDFYHFVGQSMWQADLSVSVQSLDSLLHPEGVIAEAQDLSAEAFGAKQTYFATNGSSTANKVILQSVLTPGDILLLDRNCHKSVHHGVILSGAKPIYLNSSVNEELGIFASVPRATILAAIEANPTAKALILTNPTYDGLIYDLASIIEAAHQHGIKVIIDEAWYGFARFHPIFRPTALELGADYVTQSTHKTLSAFSQASMVHVNDPDHNPHILRETFNMHASTSPQYSIIASLDVARQQMSMEGYSLLEKVLSIVATLHEKINETELFRVLSLEELLPASLKHDNIRLDPTKVTIDVRATNHSGEEIQQILFDQFDIQVEKSTFATITVLVTIGATANKMMRLIHALTTLSETLPKRKRQPKKASIKIPQFTSLAGLPRDAFYYGGTHIPVVKAGKPNKALIGRVSCDQIVPYPPGIPVLVPAQIIDEAVLDYLAKLILSDTNFEIHGLVKVNDVYALRVLAENEMLDRI</sequence>